<reference evidence="2 3" key="1">
    <citation type="journal article" date="2024" name="Science">
        <title>Giant polyketide synthase enzymes in the biosynthesis of giant marine polyether toxins.</title>
        <authorList>
            <person name="Fallon T.R."/>
            <person name="Shende V.V."/>
            <person name="Wierzbicki I.H."/>
            <person name="Pendleton A.L."/>
            <person name="Watervoot N.F."/>
            <person name="Auber R.P."/>
            <person name="Gonzalez D.J."/>
            <person name="Wisecaver J.H."/>
            <person name="Moore B.S."/>
        </authorList>
    </citation>
    <scope>NUCLEOTIDE SEQUENCE [LARGE SCALE GENOMIC DNA]</scope>
    <source>
        <strain evidence="2 3">12B1</strain>
    </source>
</reference>
<name>A0AB34IC63_PRYPA</name>
<keyword evidence="1" id="KW-1133">Transmembrane helix</keyword>
<feature type="transmembrane region" description="Helical" evidence="1">
    <location>
        <begin position="229"/>
        <end position="250"/>
    </location>
</feature>
<evidence type="ECO:0000313" key="3">
    <source>
        <dbReference type="Proteomes" id="UP001515480"/>
    </source>
</evidence>
<protein>
    <submittedName>
        <fullName evidence="2">Uncharacterized protein</fullName>
    </submittedName>
</protein>
<evidence type="ECO:0000313" key="2">
    <source>
        <dbReference type="EMBL" id="KAL1496270.1"/>
    </source>
</evidence>
<keyword evidence="1" id="KW-0812">Transmembrane</keyword>
<dbReference type="AlphaFoldDB" id="A0AB34IC63"/>
<dbReference type="Proteomes" id="UP001515480">
    <property type="component" value="Unassembled WGS sequence"/>
</dbReference>
<gene>
    <name evidence="2" type="ORF">AB1Y20_016233</name>
</gene>
<organism evidence="2 3">
    <name type="scientific">Prymnesium parvum</name>
    <name type="common">Toxic golden alga</name>
    <dbReference type="NCBI Taxonomy" id="97485"/>
    <lineage>
        <taxon>Eukaryota</taxon>
        <taxon>Haptista</taxon>
        <taxon>Haptophyta</taxon>
        <taxon>Prymnesiophyceae</taxon>
        <taxon>Prymnesiales</taxon>
        <taxon>Prymnesiaceae</taxon>
        <taxon>Prymnesium</taxon>
    </lineage>
</organism>
<comment type="caution">
    <text evidence="2">The sequence shown here is derived from an EMBL/GenBank/DDBJ whole genome shotgun (WGS) entry which is preliminary data.</text>
</comment>
<dbReference type="EMBL" id="JBGBPQ010000029">
    <property type="protein sequence ID" value="KAL1496270.1"/>
    <property type="molecule type" value="Genomic_DNA"/>
</dbReference>
<keyword evidence="1" id="KW-0472">Membrane</keyword>
<feature type="transmembrane region" description="Helical" evidence="1">
    <location>
        <begin position="256"/>
        <end position="277"/>
    </location>
</feature>
<keyword evidence="3" id="KW-1185">Reference proteome</keyword>
<evidence type="ECO:0000256" key="1">
    <source>
        <dbReference type="SAM" id="Phobius"/>
    </source>
</evidence>
<accession>A0AB34IC63</accession>
<proteinExistence type="predicted"/>
<sequence>MSAPPPRRRASWLPARPSLLGAALRLAEAPPSAAPLILWSAAEPPPPPAVYVAKPLLDAYRPANATLSLALAGVNALVTEAQRTDKLEALVRYVEGEDDDEDEGGGEEAWDWPLVAFNTSAAFARDTIAQTLLRTIEKGAKAYLPTTTYHEILKNMPKLSSHVYQKQCKECGSKWRASAAASAIVLRSATFYCLRAVTSWVADVFVDAIQLCRGKLTERNFKSNAFLKAYKYSLSGVFCFSLGTMVPFLYTHPWMFLFSDLVAGFVADTFVGYVGVIDAADGRTKKK</sequence>